<feature type="domain" description="MAM" evidence="8">
    <location>
        <begin position="184"/>
        <end position="354"/>
    </location>
</feature>
<evidence type="ECO:0000256" key="6">
    <source>
        <dbReference type="SAM" id="SignalP"/>
    </source>
</evidence>
<dbReference type="Pfam" id="PF00057">
    <property type="entry name" value="Ldl_recept_a"/>
    <property type="match status" value="4"/>
</dbReference>
<sequence>MIQRTMVLGWLSLAILLMECVFSTTAATTTCDFETDLCGYVTNNATESGFRLAKVSEAQNGPAVDHKPGTDQGSCAYASNTGVSVLRIPSKGPFCFTGWYHHSGIRTVPASFQSAQEGGKNITFRFVTSGVSSSWQRVVYSETRSGAHQIVITVASERLGEYEAFALDDVTLQDGPCTPAPVDGSCDFDWGNSCGYSVSNKSKDWALNHWTAVPESTFRLLRPRDVTVGSYEGGYAFYQPSLWAKSSAVMSSPKLKGLGGKQCLRFYYFMPTYPSIIGDDNHTLEVSMLGGDKQSILLWKRSSSALLPDEWVQAEVSFNARGTLQLDFKCSIDYGIHLGFYCAVDAVQLSDCSRPEGQYRQECDFEQGLCSWRNVRDRFNQLLPWVIHGGSIKSTLRHPSVDHTHGNTTGSYLYISTYNTVKGTEAQLLSDIVISDVKTTHCMSFWYIVAGDKSGRLRVKSIPPGVDPRRDKSLPLWEVGESGFDTWNQGQVAVNAGRRVLLSGVIGSPSTEGYIAVDDVVISSNASCDTLPRISAATFDVDTELSCTFKDLNKCKWSSVKQGSFSTTDDWKFGSSRPPKLMTGPTRLPEEAKDGDFIYASLVSFRNALGLISKPLPRQDQPLCVTFFYHMFAGQKATLSLSVVQSKYGITRVFQRSGSTTVDRWYSVQRTVDLTAPSNHLRFLVKSGGFPVEVAIGPIRTTLGACDIVSETQGRCDFERDTCDWNVDPAWVREEVKLSPLQDRVRSGPEDSMYFLALPAHSVTKSFPVTSSMLEGRPEPQCLEFWYRRANLQMGALQVDILPEGSKQSQVLWTHPPYPRDNWMLARVPIVHDKKFQVIFRGNVTQARFGATSLKLDDVAVHPRPCRPLVECDFQDDLCGYINDFSNDLMWLVGTGRVEKPNRVPRLPPRATSDDAWASFAYLDLSTGETSSARLPPSRDGSNVTLFSPIFSAGDQAGNIVLDYFRLGDDVTGMELSQLSYEENTGASKVLQTVPLKGAAQWQTIEMALKPAKFSQIGVSVTTRASGSAGMAAVGRIALASKQAGSTDTPAQTGELSWNCDFENNTFCGWKHDGGKTPWKISDPVKRIPAFPRSDHTLQSFKGHFIYAENAGSDFAIATLESPEHPEEWQGFMCFSLWYLTLGNSKGTIEISSSKASLLLNVDNPGAHHHWVHDQMEFVSSGKPMKFTLTARVHKGLIAVDDLRVTEGHCMAREKCSFEPFSPCTLVSTDRGAREWRVTEASRLGTTDHTLQSEKGRVLYLNTTMLMGGSVHTASRVGLESRRPTTASCLTFWWKGFGEASDLNVYRYTAETVLRDPIASVRTKPSSWWNVRSVTVSSRNNWMPVFEAVSAESVRQQSGIMLDDIEITTGACLPDKLCTFEEDVCKPWATVLVNASRQNDGLQLQRAELFDKLPNDHTLHSGEGYYLLFKSTGDRADSASLMLRDQRYRCASLWYFLSKSDTGCEIRTGTEQRTNATKLWTRMQFGLKQGPIPVGIHVNCGRDKEAFAAIDDLMVDEKECWQLAQSTEVFNCGDTEKRSVPVDRVCDFVRDCPNGADEQNCGTCDFATDTCGWNVENGLNKGRQSWQRKRAGEVEESPPVDWIGSSKGYYLLNHAGELPPGHRGEAVAVAPTIRNTNYMCVLHFWYNYASENRTMDTGLQMVVSGYHMGIWSLASITPKPAMRVWTNTNIWIGRYNGSVQLHLTGLNMQRGMSYMAIDNIRYEGCVLPRRQRTECFKGQFSCGNGVCIDERDVCNYVDNCGDGSDESNCADHNLGCNFDTSFCDWVPLGPRGDFRGFWQRASPSLYLSSGPTRDHTTGLPEGRFLRLSSKYQQRLDALMAGPILDSSYACGITFFYMIYGNLPLSLTLNVRSTANGTLKEVWRAEKQTDFFHFVKHHFLFGEQKPFQVFFRGTIGPSPGFSDYIVIDDVSFLKSCRYHNGTLPAAPPPPVTTPAPVCPEGTFGCGGGTEECIPQSQVCDFKKQCSDGSDEAKCGACDFTQDMCGLTSRDPNSQYVWNRISTQDVAKGPNKELPTKDRNNNPQGFYVAYTNTNKDVPYRRNDLLTPVLGSIAHSCTVSFYSFMKPNWMMTLRFGVEQNDTSLMVPGLHKTFAEVEGRNTWTRAAVKVGNWNPGYRFFFETNVESASIDDITYTNCHPDRQSSEAEAVLGVNCDFADDSKCGWFPENEKDDTDWVLYDDGNNPQRWHPPKLGEGAYMAATSKTEGQKRAHLVSMHIPATENESGYCFTFWYNMWHPNSGTLNLILRAVDNSTELIWTRSGTQGKAWRDGSVVVKSDLAYQLVFEAVLPGGNPGVIALNQFIFETCKVVKDPLSMDFESGMDTRWKMSGWEVTNGKSASQPHRDHTTGAGVGSFALLRRSDGDFSSPSLKMTQPRCLKFWHYLSGTSTEQLEIRNTQSSATKPGTLWRIDASQVPQSRWLSASVTMDRSPNNVIVTFAGSRSDGPSAVVAVDDIVVEDGACPPPGSCDFEDDLCNWRNADLNPDMMHWYQNSGRTSAWNSTVLRDHTKDTKEGKYLVLDAEDSSAKKGGVVESELLHYTSPVCFEFFYHMAMKGDNKLSVTFVEASNSLLGFKKVPPPLSDGWTKFSYEVKNIQGPFTVRITGSPGVLTRSDIAIDDIALKTGPCPKEPEPIVTSPVPRPTQRPVVITTAQPKPPPEPTTTSAPTAGTTRTNSPEPVWTTWAPKVVTCGPGQFNCRDNAKCIPLALVCDGVLDCPNGIDEMCGDRNQCGADEILCPTGSPQWCLPTSFLCDGHNDCSDGSDESLCGYCPSDYCKNGGSCNVAPEPENGYPKCTCQPDTSGKRCNVLTSASHQVNVASAGVNGWAVAIPVVLILTAVIAAIAFYVVRIRRKAEPSDVPLSVHNPTYDATTGEAKLFH</sequence>
<feature type="domain" description="MAM" evidence="8">
    <location>
        <begin position="361"/>
        <end position="530"/>
    </location>
</feature>
<evidence type="ECO:0000256" key="3">
    <source>
        <dbReference type="PROSITE-ProRule" id="PRU00124"/>
    </source>
</evidence>
<evidence type="ECO:0000256" key="4">
    <source>
        <dbReference type="SAM" id="MobiDB-lite"/>
    </source>
</evidence>
<feature type="domain" description="MAM" evidence="8">
    <location>
        <begin position="2330"/>
        <end position="2480"/>
    </location>
</feature>
<dbReference type="PROSITE" id="PS00022">
    <property type="entry name" value="EGF_1"/>
    <property type="match status" value="1"/>
</dbReference>
<evidence type="ECO:0000256" key="5">
    <source>
        <dbReference type="SAM" id="Phobius"/>
    </source>
</evidence>
<feature type="disulfide bond" evidence="2">
    <location>
        <begin position="2811"/>
        <end position="2820"/>
    </location>
</feature>
<dbReference type="PROSITE" id="PS01209">
    <property type="entry name" value="LDLRA_1"/>
    <property type="match status" value="1"/>
</dbReference>
<dbReference type="PROSITE" id="PS50060">
    <property type="entry name" value="MAM_2"/>
    <property type="match status" value="14"/>
</dbReference>
<dbReference type="SUPFAM" id="SSF57424">
    <property type="entry name" value="LDL receptor-like module"/>
    <property type="match status" value="5"/>
</dbReference>
<feature type="disulfide bond" evidence="3">
    <location>
        <begin position="1978"/>
        <end position="1993"/>
    </location>
</feature>
<organism evidence="9">
    <name type="scientific">Ixodes ricinus</name>
    <name type="common">Common tick</name>
    <name type="synonym">Acarus ricinus</name>
    <dbReference type="NCBI Taxonomy" id="34613"/>
    <lineage>
        <taxon>Eukaryota</taxon>
        <taxon>Metazoa</taxon>
        <taxon>Ecdysozoa</taxon>
        <taxon>Arthropoda</taxon>
        <taxon>Chelicerata</taxon>
        <taxon>Arachnida</taxon>
        <taxon>Acari</taxon>
        <taxon>Parasitiformes</taxon>
        <taxon>Ixodida</taxon>
        <taxon>Ixodoidea</taxon>
        <taxon>Ixodidae</taxon>
        <taxon>Ixodinae</taxon>
        <taxon>Ixodes</taxon>
    </lineage>
</organism>
<dbReference type="CDD" id="cd00112">
    <property type="entry name" value="LDLa"/>
    <property type="match status" value="5"/>
</dbReference>
<dbReference type="InterPro" id="IPR002172">
    <property type="entry name" value="LDrepeatLR_classA_rpt"/>
</dbReference>
<feature type="region of interest" description="Disordered" evidence="4">
    <location>
        <begin position="2664"/>
        <end position="2693"/>
    </location>
</feature>
<feature type="domain" description="MAM" evidence="8">
    <location>
        <begin position="2169"/>
        <end position="2325"/>
    </location>
</feature>
<evidence type="ECO:0000259" key="8">
    <source>
        <dbReference type="PROSITE" id="PS50060"/>
    </source>
</evidence>
<comment type="caution">
    <text evidence="2">Lacks conserved residue(s) required for the propagation of feature annotation.</text>
</comment>
<evidence type="ECO:0000313" key="9">
    <source>
        <dbReference type="EMBL" id="JAB71380.1"/>
    </source>
</evidence>
<dbReference type="Pfam" id="PF00629">
    <property type="entry name" value="MAM"/>
    <property type="match status" value="13"/>
</dbReference>
<dbReference type="PANTHER" id="PTHR23282:SF101">
    <property type="entry name" value="MAM DOMAIN-CONTAINING PROTEIN"/>
    <property type="match status" value="1"/>
</dbReference>
<accession>V5GM05</accession>
<feature type="domain" description="MAM" evidence="8">
    <location>
        <begin position="1058"/>
        <end position="1212"/>
    </location>
</feature>
<feature type="transmembrane region" description="Helical" evidence="5">
    <location>
        <begin position="2840"/>
        <end position="2862"/>
    </location>
</feature>
<dbReference type="PROSITE" id="PS00740">
    <property type="entry name" value="MAM_1"/>
    <property type="match status" value="1"/>
</dbReference>
<feature type="disulfide bond" evidence="3">
    <location>
        <begin position="1742"/>
        <end position="1760"/>
    </location>
</feature>
<dbReference type="PANTHER" id="PTHR23282">
    <property type="entry name" value="APICAL ENDOSOMAL GLYCOPROTEIN PRECURSOR"/>
    <property type="match status" value="1"/>
</dbReference>
<protein>
    <submittedName>
        <fullName evidence="9">Putative mam domain protein</fullName>
    </submittedName>
</protein>
<keyword evidence="5" id="KW-0812">Transmembrane</keyword>
<keyword evidence="2" id="KW-0245">EGF-like domain</keyword>
<dbReference type="InterPro" id="IPR051560">
    <property type="entry name" value="MAM_domain-containing"/>
</dbReference>
<feature type="signal peptide" evidence="6">
    <location>
        <begin position="1"/>
        <end position="26"/>
    </location>
</feature>
<dbReference type="InterPro" id="IPR023415">
    <property type="entry name" value="LDLR_class-A_CS"/>
</dbReference>
<keyword evidence="1 2" id="KW-1015">Disulfide bond</keyword>
<dbReference type="SUPFAM" id="SSF49899">
    <property type="entry name" value="Concanavalin A-like lectins/glucanases"/>
    <property type="match status" value="14"/>
</dbReference>
<dbReference type="InterPro" id="IPR000742">
    <property type="entry name" value="EGF"/>
</dbReference>
<feature type="domain" description="MAM" evidence="8">
    <location>
        <begin position="714"/>
        <end position="868"/>
    </location>
</feature>
<dbReference type="Gene3D" id="2.60.120.200">
    <property type="match status" value="15"/>
</dbReference>
<feature type="compositionally biased region" description="Low complexity" evidence="4">
    <location>
        <begin position="2676"/>
        <end position="2688"/>
    </location>
</feature>
<keyword evidence="5" id="KW-0472">Membrane</keyword>
<feature type="disulfide bond" evidence="3">
    <location>
        <begin position="1735"/>
        <end position="1747"/>
    </location>
</feature>
<dbReference type="GO" id="GO:0016020">
    <property type="term" value="C:membrane"/>
    <property type="evidence" value="ECO:0007669"/>
    <property type="project" value="InterPro"/>
</dbReference>
<feature type="domain" description="MAM" evidence="8">
    <location>
        <begin position="29"/>
        <end position="179"/>
    </location>
</feature>
<dbReference type="EMBL" id="GANP01013088">
    <property type="protein sequence ID" value="JAB71380.1"/>
    <property type="molecule type" value="mRNA"/>
</dbReference>
<dbReference type="PROSITE" id="PS50026">
    <property type="entry name" value="EGF_3"/>
    <property type="match status" value="1"/>
</dbReference>
<feature type="domain" description="MAM" evidence="8">
    <location>
        <begin position="870"/>
        <end position="1062"/>
    </location>
</feature>
<reference evidence="9" key="1">
    <citation type="journal article" date="2015" name="Sci. Rep.">
        <title>Tissue- and time-dependent transcription in Ixodes ricinus salivary glands and midguts when blood feeding on the vertebrate host.</title>
        <authorList>
            <person name="Kotsyfakis M."/>
            <person name="Schwarz A."/>
            <person name="Erhart J."/>
            <person name="Ribeiro J.M."/>
        </authorList>
    </citation>
    <scope>NUCLEOTIDE SEQUENCE</scope>
    <source>
        <tissue evidence="9">Salivary gland and midgut</tissue>
    </source>
</reference>
<feature type="disulfide bond" evidence="3">
    <location>
        <begin position="1546"/>
        <end position="1561"/>
    </location>
</feature>
<feature type="domain" description="MAM" evidence="8">
    <location>
        <begin position="1994"/>
        <end position="2156"/>
    </location>
</feature>
<keyword evidence="6" id="KW-0732">Signal</keyword>
<name>V5GM05_IXORI</name>
<dbReference type="CDD" id="cd06263">
    <property type="entry name" value="MAM"/>
    <property type="match status" value="6"/>
</dbReference>
<feature type="domain" description="MAM" evidence="8">
    <location>
        <begin position="1774"/>
        <end position="1937"/>
    </location>
</feature>
<proteinExistence type="evidence at transcript level"/>
<feature type="domain" description="MAM" evidence="8">
    <location>
        <begin position="1562"/>
        <end position="1727"/>
    </location>
</feature>
<dbReference type="InterPro" id="IPR013320">
    <property type="entry name" value="ConA-like_dom_sf"/>
</dbReference>
<evidence type="ECO:0000256" key="2">
    <source>
        <dbReference type="PROSITE-ProRule" id="PRU00076"/>
    </source>
</evidence>
<feature type="domain" description="MAM" evidence="8">
    <location>
        <begin position="2482"/>
        <end position="2644"/>
    </location>
</feature>
<feature type="domain" description="EGF-like" evidence="7">
    <location>
        <begin position="2783"/>
        <end position="2821"/>
    </location>
</feature>
<feature type="region of interest" description="Disordered" evidence="4">
    <location>
        <begin position="565"/>
        <end position="589"/>
    </location>
</feature>
<dbReference type="PRINTS" id="PR00261">
    <property type="entry name" value="LDLRECEPTOR"/>
</dbReference>
<keyword evidence="5" id="KW-1133">Transmembrane helix</keyword>
<feature type="disulfide bond" evidence="3">
    <location>
        <begin position="1754"/>
        <end position="1769"/>
    </location>
</feature>
<feature type="disulfide bond" evidence="3">
    <location>
        <begin position="2767"/>
        <end position="2782"/>
    </location>
</feature>
<feature type="domain" description="MAM" evidence="8">
    <location>
        <begin position="1214"/>
        <end position="1374"/>
    </location>
</feature>
<dbReference type="PROSITE" id="PS50068">
    <property type="entry name" value="LDLRA_2"/>
    <property type="match status" value="5"/>
</dbReference>
<feature type="domain" description="MAM" evidence="8">
    <location>
        <begin position="545"/>
        <end position="708"/>
    </location>
</feature>
<feature type="chain" id="PRO_5004733538" evidence="6">
    <location>
        <begin position="27"/>
        <end position="2893"/>
    </location>
</feature>
<dbReference type="Gene3D" id="4.10.400.10">
    <property type="entry name" value="Low-density Lipoprotein Receptor"/>
    <property type="match status" value="5"/>
</dbReference>
<dbReference type="SMART" id="SM00137">
    <property type="entry name" value="MAM"/>
    <property type="match status" value="9"/>
</dbReference>
<dbReference type="InterPro" id="IPR000998">
    <property type="entry name" value="MAM_dom"/>
</dbReference>
<dbReference type="SMART" id="SM00192">
    <property type="entry name" value="LDLa"/>
    <property type="match status" value="5"/>
</dbReference>
<evidence type="ECO:0000256" key="1">
    <source>
        <dbReference type="ARBA" id="ARBA00023157"/>
    </source>
</evidence>
<dbReference type="InterPro" id="IPR036055">
    <property type="entry name" value="LDL_receptor-like_sf"/>
</dbReference>
<evidence type="ECO:0000259" key="7">
    <source>
        <dbReference type="PROSITE" id="PS50026"/>
    </source>
</evidence>